<dbReference type="Proteomes" id="UP000517523">
    <property type="component" value="Unassembled WGS sequence"/>
</dbReference>
<reference evidence="1 2" key="1">
    <citation type="submission" date="2020-08" db="EMBL/GenBank/DDBJ databases">
        <title>Genomic Encyclopedia of Type Strains, Phase III (KMG-III): the genomes of soil and plant-associated and newly described type strains.</title>
        <authorList>
            <person name="Whitman W."/>
        </authorList>
    </citation>
    <scope>NUCLEOTIDE SEQUENCE [LARGE SCALE GENOMIC DNA]</scope>
    <source>
        <strain evidence="1 2">CECT 5831</strain>
    </source>
</reference>
<dbReference type="RefSeq" id="WP_312887293.1">
    <property type="nucleotide sequence ID" value="NZ_JACHXJ010000003.1"/>
</dbReference>
<dbReference type="AlphaFoldDB" id="A0A839TVZ8"/>
<dbReference type="EMBL" id="JACHXJ010000003">
    <property type="protein sequence ID" value="MBB3129598.1"/>
    <property type="molecule type" value="Genomic_DNA"/>
</dbReference>
<organism evidence="1 2">
    <name type="scientific">Paenibacillus rhizosphaerae</name>
    <dbReference type="NCBI Taxonomy" id="297318"/>
    <lineage>
        <taxon>Bacteria</taxon>
        <taxon>Bacillati</taxon>
        <taxon>Bacillota</taxon>
        <taxon>Bacilli</taxon>
        <taxon>Bacillales</taxon>
        <taxon>Paenibacillaceae</taxon>
        <taxon>Paenibacillus</taxon>
    </lineage>
</organism>
<dbReference type="Pfam" id="PF09855">
    <property type="entry name" value="Zn_ribbon_13"/>
    <property type="match status" value="1"/>
</dbReference>
<dbReference type="InterPro" id="IPR018652">
    <property type="entry name" value="DUF2082_NA-bd_Znr"/>
</dbReference>
<sequence length="54" mass="6054">MTGTGLSKMFEIQHIHYLFVSCKHCGNVEVFNPDILEGKNKGQLGTILDILFES</sequence>
<proteinExistence type="predicted"/>
<protein>
    <submittedName>
        <fullName evidence="1">Putative nucleic-acid-binding Zn-ribbon protein</fullName>
    </submittedName>
</protein>
<name>A0A839TVZ8_9BACL</name>
<accession>A0A839TVZ8</accession>
<evidence type="ECO:0000313" key="2">
    <source>
        <dbReference type="Proteomes" id="UP000517523"/>
    </source>
</evidence>
<comment type="caution">
    <text evidence="1">The sequence shown here is derived from an EMBL/GenBank/DDBJ whole genome shotgun (WGS) entry which is preliminary data.</text>
</comment>
<evidence type="ECO:0000313" key="1">
    <source>
        <dbReference type="EMBL" id="MBB3129598.1"/>
    </source>
</evidence>
<gene>
    <name evidence="1" type="ORF">FHS19_004273</name>
</gene>